<evidence type="ECO:0000313" key="1">
    <source>
        <dbReference type="EMBL" id="SMB94215.1"/>
    </source>
</evidence>
<dbReference type="EMBL" id="FWWU01000009">
    <property type="protein sequence ID" value="SMB94215.1"/>
    <property type="molecule type" value="Genomic_DNA"/>
</dbReference>
<protein>
    <submittedName>
        <fullName evidence="1">Uncharacterized protein</fullName>
    </submittedName>
</protein>
<dbReference type="AlphaFoldDB" id="A0A1W1VLF5"/>
<accession>A0A1W1VLF5</accession>
<gene>
    <name evidence="1" type="ORF">SAMN00790413_02293</name>
</gene>
<name>A0A1W1VLF5_9DEIO</name>
<keyword evidence="2" id="KW-1185">Reference proteome</keyword>
<dbReference type="Proteomes" id="UP000192582">
    <property type="component" value="Unassembled WGS sequence"/>
</dbReference>
<dbReference type="STRING" id="695939.SAMN00790413_02293"/>
<sequence length="183" mass="19365">MTVLAPDDSRWASLRHAYGSAADVPDLLRQLDGKPAPQGSEEPWFSLWSALCHQGDVYTASYAALPYLMADAARVPPAERLGHLHLAGTIAALSRAERSPAVPEDLTAAFKDAVHLLGELAIEALVTLPIASEEELSVLLGAVAVAKGQAPLGNLLLQWMPELECEECGGAVVPASYAYALEP</sequence>
<dbReference type="OrthoDB" id="72264at2"/>
<organism evidence="1 2">
    <name type="scientific">Deinococcus hopiensis KR-140</name>
    <dbReference type="NCBI Taxonomy" id="695939"/>
    <lineage>
        <taxon>Bacteria</taxon>
        <taxon>Thermotogati</taxon>
        <taxon>Deinococcota</taxon>
        <taxon>Deinococci</taxon>
        <taxon>Deinococcales</taxon>
        <taxon>Deinococcaceae</taxon>
        <taxon>Deinococcus</taxon>
    </lineage>
</organism>
<dbReference type="RefSeq" id="WP_084049586.1">
    <property type="nucleotide sequence ID" value="NZ_FWWU01000009.1"/>
</dbReference>
<proteinExistence type="predicted"/>
<evidence type="ECO:0000313" key="2">
    <source>
        <dbReference type="Proteomes" id="UP000192582"/>
    </source>
</evidence>
<reference evidence="1 2" key="1">
    <citation type="submission" date="2017-04" db="EMBL/GenBank/DDBJ databases">
        <authorList>
            <person name="Afonso C.L."/>
            <person name="Miller P.J."/>
            <person name="Scott M.A."/>
            <person name="Spackman E."/>
            <person name="Goraichik I."/>
            <person name="Dimitrov K.M."/>
            <person name="Suarez D.L."/>
            <person name="Swayne D.E."/>
        </authorList>
    </citation>
    <scope>NUCLEOTIDE SEQUENCE [LARGE SCALE GENOMIC DNA]</scope>
    <source>
        <strain evidence="1 2">KR-140</strain>
    </source>
</reference>